<dbReference type="Proteomes" id="UP000190285">
    <property type="component" value="Unassembled WGS sequence"/>
</dbReference>
<dbReference type="STRING" id="36842.SAMN02194393_01280"/>
<feature type="transmembrane region" description="Helical" evidence="1">
    <location>
        <begin position="426"/>
        <end position="450"/>
    </location>
</feature>
<feature type="transmembrane region" description="Helical" evidence="1">
    <location>
        <begin position="951"/>
        <end position="970"/>
    </location>
</feature>
<dbReference type="SUPFAM" id="SSF82714">
    <property type="entry name" value="Multidrug efflux transporter AcrB TolC docking domain, DN and DC subdomains"/>
    <property type="match status" value="2"/>
</dbReference>
<feature type="transmembrane region" description="Helical" evidence="1">
    <location>
        <begin position="462"/>
        <end position="489"/>
    </location>
</feature>
<dbReference type="Gene3D" id="3.30.70.1430">
    <property type="entry name" value="Multidrug efflux transporter AcrB pore domain"/>
    <property type="match status" value="2"/>
</dbReference>
<keyword evidence="1" id="KW-1133">Transmembrane helix</keyword>
<keyword evidence="3" id="KW-1185">Reference proteome</keyword>
<feature type="transmembrane region" description="Helical" evidence="1">
    <location>
        <begin position="876"/>
        <end position="894"/>
    </location>
</feature>
<dbReference type="PANTHER" id="PTHR32063">
    <property type="match status" value="1"/>
</dbReference>
<dbReference type="AlphaFoldDB" id="A0A1T5JSD8"/>
<feature type="transmembrane region" description="Helical" evidence="1">
    <location>
        <begin position="331"/>
        <end position="351"/>
    </location>
</feature>
<evidence type="ECO:0000313" key="2">
    <source>
        <dbReference type="EMBL" id="SKC54138.1"/>
    </source>
</evidence>
<feature type="transmembrane region" description="Helical" evidence="1">
    <location>
        <begin position="515"/>
        <end position="536"/>
    </location>
</feature>
<dbReference type="Gene3D" id="3.30.2090.10">
    <property type="entry name" value="Multidrug efflux transporter AcrB TolC docking domain, DN and DC subdomains"/>
    <property type="match status" value="2"/>
</dbReference>
<dbReference type="Pfam" id="PF00873">
    <property type="entry name" value="ACR_tran"/>
    <property type="match status" value="1"/>
</dbReference>
<dbReference type="EMBL" id="FUZT01000003">
    <property type="protein sequence ID" value="SKC54138.1"/>
    <property type="molecule type" value="Genomic_DNA"/>
</dbReference>
<reference evidence="2 3" key="1">
    <citation type="submission" date="2017-02" db="EMBL/GenBank/DDBJ databases">
        <authorList>
            <person name="Peterson S.W."/>
        </authorList>
    </citation>
    <scope>NUCLEOTIDE SEQUENCE [LARGE SCALE GENOMIC DNA]</scope>
    <source>
        <strain evidence="2 3">M1</strain>
    </source>
</reference>
<protein>
    <submittedName>
        <fullName evidence="2">Multidrug efflux pump subunit AcrB</fullName>
    </submittedName>
</protein>
<evidence type="ECO:0000256" key="1">
    <source>
        <dbReference type="SAM" id="Phobius"/>
    </source>
</evidence>
<feature type="transmembrane region" description="Helical" evidence="1">
    <location>
        <begin position="358"/>
        <end position="379"/>
    </location>
</feature>
<proteinExistence type="predicted"/>
<name>A0A1T5JSD8_9FIRM</name>
<dbReference type="RefSeq" id="WP_079490244.1">
    <property type="nucleotide sequence ID" value="NZ_FUZT01000003.1"/>
</dbReference>
<feature type="transmembrane region" description="Helical" evidence="1">
    <location>
        <begin position="976"/>
        <end position="1003"/>
    </location>
</feature>
<keyword evidence="1" id="KW-0472">Membrane</keyword>
<feature type="transmembrane region" description="Helical" evidence="1">
    <location>
        <begin position="12"/>
        <end position="32"/>
    </location>
</feature>
<evidence type="ECO:0000313" key="3">
    <source>
        <dbReference type="Proteomes" id="UP000190285"/>
    </source>
</evidence>
<dbReference type="GO" id="GO:0005886">
    <property type="term" value="C:plasma membrane"/>
    <property type="evidence" value="ECO:0007669"/>
    <property type="project" value="TreeGrafter"/>
</dbReference>
<dbReference type="Gene3D" id="3.30.70.1440">
    <property type="entry name" value="Multidrug efflux transporter AcrB pore domain"/>
    <property type="match status" value="1"/>
</dbReference>
<organism evidence="2 3">
    <name type="scientific">Maledivibacter halophilus</name>
    <dbReference type="NCBI Taxonomy" id="36842"/>
    <lineage>
        <taxon>Bacteria</taxon>
        <taxon>Bacillati</taxon>
        <taxon>Bacillota</taxon>
        <taxon>Clostridia</taxon>
        <taxon>Peptostreptococcales</taxon>
        <taxon>Caminicellaceae</taxon>
        <taxon>Maledivibacter</taxon>
    </lineage>
</organism>
<gene>
    <name evidence="2" type="ORF">SAMN02194393_01280</name>
</gene>
<dbReference type="OrthoDB" id="9757876at2"/>
<dbReference type="InterPro" id="IPR001036">
    <property type="entry name" value="Acrflvin-R"/>
</dbReference>
<feature type="transmembrane region" description="Helical" evidence="1">
    <location>
        <begin position="850"/>
        <end position="869"/>
    </location>
</feature>
<feature type="transmembrane region" description="Helical" evidence="1">
    <location>
        <begin position="900"/>
        <end position="926"/>
    </location>
</feature>
<dbReference type="InterPro" id="IPR027463">
    <property type="entry name" value="AcrB_DN_DC_subdom"/>
</dbReference>
<dbReference type="Gene3D" id="3.30.70.1320">
    <property type="entry name" value="Multidrug efflux transporter AcrB pore domain like"/>
    <property type="match status" value="1"/>
</dbReference>
<dbReference type="SUPFAM" id="SSF82693">
    <property type="entry name" value="Multidrug efflux transporter AcrB pore domain, PN1, PN2, PC1 and PC2 subdomains"/>
    <property type="match status" value="2"/>
</dbReference>
<accession>A0A1T5JSD8</accession>
<sequence>MKRFVNIAIRDRKITLFVAFLLVIIGLFNYHMAPKQQSPKIELATAMITTVYSGASAEDVEEMVSKKIEEELMTFEEYDEVASYSRPSVSVILFTVKVADDYSKTWDKVRRRMEDLQRELPEGCGRIEVDTDFMATAGIILSLSGNNYSYSEIEKYGDDIKWELSRIHGINKIEIEGKHQEEILIELDYRKMNYLGVSYDEVLSLIKVQNLEIPSGQVFDGHSKINFRAKGFYDDLSDIENIVVAVSEETGIVTRIKDIGVVKLALEDSAYKVKTNLNNSILIVGYFEDGKNIIPIGKEIDNALEKLKHQIPNDIVIGKVLYQPEIVEREVSGFITSLLQGIIFVIIVVFIGMGLRNAIIVSIAIPLSIFMTFSGMRLFEVEIHQISIVALIISLGMLVDNAIVVSDAIQVRLDKGEDRIKACVDGVIEVAVPILTSTATTICTFMPLLLMGGEIGEYLKSLPIIVILALSSSYLVALFLTPTMAFLFFKKSRPKRKKLIFIDKILKYSIDRKSLVLLLLVIIIIGTVKLGGSMGLKFFPFADTDMMYIDVRSELSSDIEKTEELTDEIVKIVIGYDEITDCVAAIGDGLPRFYDTMFPAFPSKDYGQIVVKLDKGLIGKGRKYSNLTALRDDIQRKLNEKISSGTAVVKQLEQGEPIGTPVNIRIVGKDVEGLGEVAKEIKAVLKTIKGTSNVDTDFVSKQYEYISNVDKIKASHMGINNYNIQNEINIALRGRNAGILRMNGEEYDIRLKSNISKVSELKNLAIKSKITDKKHILKDMGKIELASVLPVIKKIDNEYSVNVFSDVLSGSNAVKIQEELMDKVDKSKYSDVRFVLGGESKSIERNFSKIGFIGLAFLLVVYGILLLQFKSFIEPFIILLTVPLSVIGSFLGLYTTGTNLSFTALLGMVSLAGIVVNNAIILIDYINSEIKEGRSKKDACIEAAKKRSRPILLSTTTTVIGLIPLILMGSELFTPMAISLMSGLLVSTLLTLIVIPVIASIVIKEGKIEEKI</sequence>
<dbReference type="GO" id="GO:0042910">
    <property type="term" value="F:xenobiotic transmembrane transporter activity"/>
    <property type="evidence" value="ECO:0007669"/>
    <property type="project" value="TreeGrafter"/>
</dbReference>
<dbReference type="PANTHER" id="PTHR32063:SF18">
    <property type="entry name" value="CATION EFFLUX SYSTEM PROTEIN"/>
    <property type="match status" value="1"/>
</dbReference>
<keyword evidence="1" id="KW-0812">Transmembrane</keyword>
<dbReference type="SUPFAM" id="SSF82866">
    <property type="entry name" value="Multidrug efflux transporter AcrB transmembrane domain"/>
    <property type="match status" value="2"/>
</dbReference>
<dbReference type="PRINTS" id="PR00702">
    <property type="entry name" value="ACRIFLAVINRP"/>
</dbReference>
<feature type="transmembrane region" description="Helical" evidence="1">
    <location>
        <begin position="385"/>
        <end position="405"/>
    </location>
</feature>
<dbReference type="Gene3D" id="1.20.1640.10">
    <property type="entry name" value="Multidrug efflux transporter AcrB transmembrane domain"/>
    <property type="match status" value="2"/>
</dbReference>